<feature type="domain" description="DHFR" evidence="9">
    <location>
        <begin position="5"/>
        <end position="163"/>
    </location>
</feature>
<comment type="caution">
    <text evidence="10">The sequence shown here is derived from an EMBL/GenBank/DDBJ whole genome shotgun (WGS) entry which is preliminary data.</text>
</comment>
<keyword evidence="4 8" id="KW-0554">One-carbon metabolism</keyword>
<dbReference type="GO" id="GO:0004146">
    <property type="term" value="F:dihydrofolate reductase activity"/>
    <property type="evidence" value="ECO:0007669"/>
    <property type="project" value="UniProtKB-EC"/>
</dbReference>
<dbReference type="EC" id="1.5.1.3" evidence="3 8"/>
<dbReference type="EMBL" id="JBDIVE010000003">
    <property type="protein sequence ID" value="MEN3068531.1"/>
    <property type="molecule type" value="Genomic_DNA"/>
</dbReference>
<dbReference type="Pfam" id="PF00186">
    <property type="entry name" value="DHFR_1"/>
    <property type="match status" value="1"/>
</dbReference>
<evidence type="ECO:0000256" key="5">
    <source>
        <dbReference type="ARBA" id="ARBA00022857"/>
    </source>
</evidence>
<keyword evidence="6 8" id="KW-0560">Oxidoreductase</keyword>
<evidence type="ECO:0000256" key="8">
    <source>
        <dbReference type="PIRNR" id="PIRNR000194"/>
    </source>
</evidence>
<evidence type="ECO:0000256" key="6">
    <source>
        <dbReference type="ARBA" id="ARBA00023002"/>
    </source>
</evidence>
<comment type="function">
    <text evidence="7 8">Key enzyme in folate metabolism. Catalyzes an essential reaction for de novo glycine and purine synthesis, and for DNA precursor synthesis.</text>
</comment>
<sequence length="166" mass="18323">MSGAQIKLIVAAADNGVIGRDNALLWRLREDMRYFRATTLNHPVIMGRKTWESVGRPLPQRRNIVITRQPDFVAEGAETVASLDAALALCADEAALFVIGGEQIYALALPLASEIHLTRVHCTPEGDAFFPPLDAQAWEERIVQQQAADAFNEHAFETCVLTRKAL</sequence>
<comment type="pathway">
    <text evidence="1 8">Cofactor biosynthesis; tetrahydrofolate biosynthesis; 5,6,7,8-tetrahydrofolate from 7,8-dihydrofolate: step 1/1.</text>
</comment>
<dbReference type="Proteomes" id="UP001410394">
    <property type="component" value="Unassembled WGS sequence"/>
</dbReference>
<evidence type="ECO:0000259" key="9">
    <source>
        <dbReference type="PROSITE" id="PS51330"/>
    </source>
</evidence>
<dbReference type="InterPro" id="IPR001796">
    <property type="entry name" value="DHFR_dom"/>
</dbReference>
<evidence type="ECO:0000256" key="7">
    <source>
        <dbReference type="ARBA" id="ARBA00025067"/>
    </source>
</evidence>
<dbReference type="PRINTS" id="PR00070">
    <property type="entry name" value="DHFR"/>
</dbReference>
<dbReference type="PANTHER" id="PTHR48069">
    <property type="entry name" value="DIHYDROFOLATE REDUCTASE"/>
    <property type="match status" value="1"/>
</dbReference>
<dbReference type="PANTHER" id="PTHR48069:SF3">
    <property type="entry name" value="DIHYDROFOLATE REDUCTASE"/>
    <property type="match status" value="1"/>
</dbReference>
<evidence type="ECO:0000256" key="1">
    <source>
        <dbReference type="ARBA" id="ARBA00004903"/>
    </source>
</evidence>
<dbReference type="PROSITE" id="PS51330">
    <property type="entry name" value="DHFR_2"/>
    <property type="match status" value="1"/>
</dbReference>
<dbReference type="CDD" id="cd00209">
    <property type="entry name" value="DHFR"/>
    <property type="match status" value="1"/>
</dbReference>
<protein>
    <recommendedName>
        <fullName evidence="3 8">Dihydrofolate reductase</fullName>
        <ecNumber evidence="3 8">1.5.1.3</ecNumber>
    </recommendedName>
</protein>
<name>A0ABU9YY66_9RHOO</name>
<evidence type="ECO:0000313" key="11">
    <source>
        <dbReference type="Proteomes" id="UP001410394"/>
    </source>
</evidence>
<evidence type="ECO:0000313" key="10">
    <source>
        <dbReference type="EMBL" id="MEN3068531.1"/>
    </source>
</evidence>
<reference evidence="10 11" key="1">
    <citation type="journal article" date="2018" name="Int. J. Syst. Evol. Microbiol.">
        <title>Uliginosibacterium sediminicola sp. nov., isolated from freshwater sediment.</title>
        <authorList>
            <person name="Hwang W.M."/>
            <person name="Kim S.M."/>
            <person name="Kang K."/>
            <person name="Ahn T.Y."/>
        </authorList>
    </citation>
    <scope>NUCLEOTIDE SEQUENCE [LARGE SCALE GENOMIC DNA]</scope>
    <source>
        <strain evidence="10 11">M1-21</strain>
    </source>
</reference>
<comment type="catalytic activity">
    <reaction evidence="8">
        <text>(6S)-5,6,7,8-tetrahydrofolate + NADP(+) = 7,8-dihydrofolate + NADPH + H(+)</text>
        <dbReference type="Rhea" id="RHEA:15009"/>
        <dbReference type="ChEBI" id="CHEBI:15378"/>
        <dbReference type="ChEBI" id="CHEBI:57451"/>
        <dbReference type="ChEBI" id="CHEBI:57453"/>
        <dbReference type="ChEBI" id="CHEBI:57783"/>
        <dbReference type="ChEBI" id="CHEBI:58349"/>
        <dbReference type="EC" id="1.5.1.3"/>
    </reaction>
</comment>
<evidence type="ECO:0000256" key="2">
    <source>
        <dbReference type="ARBA" id="ARBA00009539"/>
    </source>
</evidence>
<keyword evidence="11" id="KW-1185">Reference proteome</keyword>
<evidence type="ECO:0000256" key="4">
    <source>
        <dbReference type="ARBA" id="ARBA00022563"/>
    </source>
</evidence>
<proteinExistence type="inferred from homology"/>
<dbReference type="SUPFAM" id="SSF53597">
    <property type="entry name" value="Dihydrofolate reductase-like"/>
    <property type="match status" value="1"/>
</dbReference>
<evidence type="ECO:0000256" key="3">
    <source>
        <dbReference type="ARBA" id="ARBA00012856"/>
    </source>
</evidence>
<comment type="similarity">
    <text evidence="2 8">Belongs to the dihydrofolate reductase family.</text>
</comment>
<dbReference type="Gene3D" id="3.40.430.10">
    <property type="entry name" value="Dihydrofolate Reductase, subunit A"/>
    <property type="match status" value="1"/>
</dbReference>
<dbReference type="InterPro" id="IPR012259">
    <property type="entry name" value="DHFR"/>
</dbReference>
<dbReference type="InterPro" id="IPR024072">
    <property type="entry name" value="DHFR-like_dom_sf"/>
</dbReference>
<keyword evidence="5 8" id="KW-0521">NADP</keyword>
<gene>
    <name evidence="10" type="ORF">ABDB84_08570</name>
</gene>
<accession>A0ABU9YY66</accession>
<organism evidence="10 11">
    <name type="scientific">Uliginosibacterium sediminicola</name>
    <dbReference type="NCBI Taxonomy" id="2024550"/>
    <lineage>
        <taxon>Bacteria</taxon>
        <taxon>Pseudomonadati</taxon>
        <taxon>Pseudomonadota</taxon>
        <taxon>Betaproteobacteria</taxon>
        <taxon>Rhodocyclales</taxon>
        <taxon>Zoogloeaceae</taxon>
        <taxon>Uliginosibacterium</taxon>
    </lineage>
</organism>
<dbReference type="PIRSF" id="PIRSF000194">
    <property type="entry name" value="DHFR"/>
    <property type="match status" value="1"/>
</dbReference>
<dbReference type="RefSeq" id="WP_345919297.1">
    <property type="nucleotide sequence ID" value="NZ_JBDIVE010000003.1"/>
</dbReference>